<dbReference type="AlphaFoldDB" id="A0A7X0FCK8"/>
<evidence type="ECO:0000313" key="3">
    <source>
        <dbReference type="Proteomes" id="UP000536262"/>
    </source>
</evidence>
<evidence type="ECO:0000256" key="1">
    <source>
        <dbReference type="SAM" id="Phobius"/>
    </source>
</evidence>
<comment type="caution">
    <text evidence="2">The sequence shown here is derived from an EMBL/GenBank/DDBJ whole genome shotgun (WGS) entry which is preliminary data.</text>
</comment>
<name>A0A7X0FCK8_9HYPH</name>
<dbReference type="EMBL" id="JACHOU010000021">
    <property type="protein sequence ID" value="MBB6357206.1"/>
    <property type="molecule type" value="Genomic_DNA"/>
</dbReference>
<dbReference type="Proteomes" id="UP000536262">
    <property type="component" value="Unassembled WGS sequence"/>
</dbReference>
<protein>
    <submittedName>
        <fullName evidence="2">Uncharacterized protein</fullName>
    </submittedName>
</protein>
<keyword evidence="3" id="KW-1185">Reference proteome</keyword>
<keyword evidence="1" id="KW-0812">Transmembrane</keyword>
<feature type="transmembrane region" description="Helical" evidence="1">
    <location>
        <begin position="44"/>
        <end position="69"/>
    </location>
</feature>
<keyword evidence="1" id="KW-0472">Membrane</keyword>
<gene>
    <name evidence="2" type="ORF">GGR00_005027</name>
</gene>
<accession>A0A7X0FCK8</accession>
<keyword evidence="1" id="KW-1133">Transmembrane helix</keyword>
<sequence>MMIAVILLTVPLLIMLCVLAYRLATYAVPFMLALETVLFAYATGAGWIGAGIVGFFAGVAAFGILAFLFATLRAPILRVAVALIFAAPAAVAGYALLHGVTREAVPSEIWRQIFCVAGGIFVGCSALARLANPSISDQDR</sequence>
<reference evidence="2 3" key="1">
    <citation type="submission" date="2020-08" db="EMBL/GenBank/DDBJ databases">
        <title>Genomic Encyclopedia of Type Strains, Phase IV (KMG-IV): sequencing the most valuable type-strain genomes for metagenomic binning, comparative biology and taxonomic classification.</title>
        <authorList>
            <person name="Goeker M."/>
        </authorList>
    </citation>
    <scope>NUCLEOTIDE SEQUENCE [LARGE SCALE GENOMIC DNA]</scope>
    <source>
        <strain evidence="2 3">DSM 7051</strain>
    </source>
</reference>
<proteinExistence type="predicted"/>
<feature type="transmembrane region" description="Helical" evidence="1">
    <location>
        <begin position="109"/>
        <end position="131"/>
    </location>
</feature>
<feature type="transmembrane region" description="Helical" evidence="1">
    <location>
        <begin position="76"/>
        <end position="97"/>
    </location>
</feature>
<evidence type="ECO:0000313" key="2">
    <source>
        <dbReference type="EMBL" id="MBB6357206.1"/>
    </source>
</evidence>
<organism evidence="2 3">
    <name type="scientific">Aminobacter aganoensis</name>
    <dbReference type="NCBI Taxonomy" id="83264"/>
    <lineage>
        <taxon>Bacteria</taxon>
        <taxon>Pseudomonadati</taxon>
        <taxon>Pseudomonadota</taxon>
        <taxon>Alphaproteobacteria</taxon>
        <taxon>Hyphomicrobiales</taxon>
        <taxon>Phyllobacteriaceae</taxon>
        <taxon>Aminobacter</taxon>
    </lineage>
</organism>